<name>A0A183B1L4_9TREM</name>
<gene>
    <name evidence="1" type="ORF">ECPE_LOCUS13099</name>
</gene>
<dbReference type="Proteomes" id="UP000272942">
    <property type="component" value="Unassembled WGS sequence"/>
</dbReference>
<protein>
    <submittedName>
        <fullName evidence="3">Protein kinase domain-containing protein</fullName>
    </submittedName>
</protein>
<evidence type="ECO:0000313" key="1">
    <source>
        <dbReference type="EMBL" id="VDP90371.1"/>
    </source>
</evidence>
<evidence type="ECO:0000313" key="2">
    <source>
        <dbReference type="Proteomes" id="UP000272942"/>
    </source>
</evidence>
<organism evidence="3">
    <name type="scientific">Echinostoma caproni</name>
    <dbReference type="NCBI Taxonomy" id="27848"/>
    <lineage>
        <taxon>Eukaryota</taxon>
        <taxon>Metazoa</taxon>
        <taxon>Spiralia</taxon>
        <taxon>Lophotrochozoa</taxon>
        <taxon>Platyhelminthes</taxon>
        <taxon>Trematoda</taxon>
        <taxon>Digenea</taxon>
        <taxon>Plagiorchiida</taxon>
        <taxon>Echinostomata</taxon>
        <taxon>Echinostomatoidea</taxon>
        <taxon>Echinostomatidae</taxon>
        <taxon>Echinostoma</taxon>
    </lineage>
</organism>
<keyword evidence="2" id="KW-1185">Reference proteome</keyword>
<dbReference type="AlphaFoldDB" id="A0A183B1L4"/>
<proteinExistence type="predicted"/>
<evidence type="ECO:0000313" key="3">
    <source>
        <dbReference type="WBParaSite" id="ECPE_0001313801-mRNA-1"/>
    </source>
</evidence>
<dbReference type="OrthoDB" id="2019384at2759"/>
<dbReference type="WBParaSite" id="ECPE_0001313801-mRNA-1">
    <property type="protein sequence ID" value="ECPE_0001313801-mRNA-1"/>
    <property type="gene ID" value="ECPE_0001313801"/>
</dbReference>
<accession>A0A183B1L4</accession>
<dbReference type="EMBL" id="UZAN01054301">
    <property type="protein sequence ID" value="VDP90371.1"/>
    <property type="molecule type" value="Genomic_DNA"/>
</dbReference>
<sequence length="153" mass="17425">MLSRFHWVQCNTVRISAQECSEQPEKPLTLAGVVVYGGTTLGRTLCYFAPESSLQYVAIKMDKLELAKSLGQCPRLMLFEYSSVREELIDNTDPNLRFHANCSNYEKLRQFTLQTSSPGLKLQMLYDPFNAPVSELYYEFTLTSFGESGFHSI</sequence>
<reference evidence="1 2" key="2">
    <citation type="submission" date="2018-11" db="EMBL/GenBank/DDBJ databases">
        <authorList>
            <consortium name="Pathogen Informatics"/>
        </authorList>
    </citation>
    <scope>NUCLEOTIDE SEQUENCE [LARGE SCALE GENOMIC DNA]</scope>
    <source>
        <strain evidence="1 2">Egypt</strain>
    </source>
</reference>
<reference evidence="3" key="1">
    <citation type="submission" date="2016-06" db="UniProtKB">
        <authorList>
            <consortium name="WormBaseParasite"/>
        </authorList>
    </citation>
    <scope>IDENTIFICATION</scope>
</reference>